<gene>
    <name evidence="2" type="ORF">XFF6991_340077</name>
</gene>
<dbReference type="AlphaFoldDB" id="A0A7Z7IZ55"/>
<reference evidence="2 3" key="1">
    <citation type="submission" date="2017-10" db="EMBL/GenBank/DDBJ databases">
        <authorList>
            <person name="Regsiter A."/>
            <person name="William W."/>
        </authorList>
    </citation>
    <scope>NUCLEOTIDE SEQUENCE [LARGE SCALE GENOMIC DNA]</scope>
    <source>
        <strain evidence="2 3">CFBP6991</strain>
    </source>
</reference>
<accession>A0A7Z7IZ55</accession>
<feature type="compositionally biased region" description="Basic residues" evidence="1">
    <location>
        <begin position="28"/>
        <end position="39"/>
    </location>
</feature>
<dbReference type="EMBL" id="OCZC01000061">
    <property type="protein sequence ID" value="SOO24278.1"/>
    <property type="molecule type" value="Genomic_DNA"/>
</dbReference>
<feature type="region of interest" description="Disordered" evidence="1">
    <location>
        <begin position="16"/>
        <end position="39"/>
    </location>
</feature>
<dbReference type="Proteomes" id="UP000234345">
    <property type="component" value="Unassembled WGS sequence"/>
</dbReference>
<evidence type="ECO:0000313" key="3">
    <source>
        <dbReference type="Proteomes" id="UP000234345"/>
    </source>
</evidence>
<evidence type="ECO:0000313" key="2">
    <source>
        <dbReference type="EMBL" id="SOO24278.1"/>
    </source>
</evidence>
<evidence type="ECO:0000256" key="1">
    <source>
        <dbReference type="SAM" id="MobiDB-lite"/>
    </source>
</evidence>
<organism evidence="2 3">
    <name type="scientific">Xanthomonas campestris pv. phaseoli</name>
    <dbReference type="NCBI Taxonomy" id="317013"/>
    <lineage>
        <taxon>Bacteria</taxon>
        <taxon>Pseudomonadati</taxon>
        <taxon>Pseudomonadota</taxon>
        <taxon>Gammaproteobacteria</taxon>
        <taxon>Lysobacterales</taxon>
        <taxon>Lysobacteraceae</taxon>
        <taxon>Xanthomonas</taxon>
    </lineage>
</organism>
<sequence length="39" mass="4027">MVGLLAARHVVTASVANAPRSAAEHAARARGRHTQAAHL</sequence>
<name>A0A7Z7IZ55_XANCH</name>
<comment type="caution">
    <text evidence="2">The sequence shown here is derived from an EMBL/GenBank/DDBJ whole genome shotgun (WGS) entry which is preliminary data.</text>
</comment>
<protein>
    <submittedName>
        <fullName evidence="2">Uncharacterized protein</fullName>
    </submittedName>
</protein>
<proteinExistence type="predicted"/>